<reference evidence="3" key="1">
    <citation type="journal article" date="2019" name="Int. J. Syst. Evol. Microbiol.">
        <title>The Global Catalogue of Microorganisms (GCM) 10K type strain sequencing project: providing services to taxonomists for standard genome sequencing and annotation.</title>
        <authorList>
            <consortium name="The Broad Institute Genomics Platform"/>
            <consortium name="The Broad Institute Genome Sequencing Center for Infectious Disease"/>
            <person name="Wu L."/>
            <person name="Ma J."/>
        </authorList>
    </citation>
    <scope>NUCLEOTIDE SEQUENCE [LARGE SCALE GENOMIC DNA]</scope>
    <source>
        <strain evidence="3">CCUG 53762</strain>
    </source>
</reference>
<dbReference type="NCBIfam" id="NF047658">
    <property type="entry name" value="HYC_CC_PP"/>
    <property type="match status" value="1"/>
</dbReference>
<evidence type="ECO:0000313" key="3">
    <source>
        <dbReference type="Proteomes" id="UP001597118"/>
    </source>
</evidence>
<sequence length="152" mass="17329">MKLGHKILTLFLIALVFIASTGMTLNLHFCSDELKTVSLQQQNNHSCCDKNKESQKESSKKDCHKDKSCNKTKHDKSCCKESKVATKNPVKVDNSNIKKESSFTSSLVFLKSYILSFLSFNTDDSEDDEKPNQSLFPLLKEGLYILLRQFRN</sequence>
<dbReference type="InterPro" id="IPR058512">
    <property type="entry name" value="DUF8199"/>
</dbReference>
<accession>A0ABW4I6U6</accession>
<keyword evidence="3" id="KW-1185">Reference proteome</keyword>
<dbReference type="RefSeq" id="WP_379660812.1">
    <property type="nucleotide sequence ID" value="NZ_JBHUDG010000001.1"/>
</dbReference>
<dbReference type="Proteomes" id="UP001597118">
    <property type="component" value="Unassembled WGS sequence"/>
</dbReference>
<dbReference type="EMBL" id="JBHUDG010000001">
    <property type="protein sequence ID" value="MFD1628425.1"/>
    <property type="molecule type" value="Genomic_DNA"/>
</dbReference>
<evidence type="ECO:0000256" key="1">
    <source>
        <dbReference type="SAM" id="MobiDB-lite"/>
    </source>
</evidence>
<name>A0ABW4I6U6_9SPHI</name>
<dbReference type="InterPro" id="IPR058060">
    <property type="entry name" value="HYC_CC_PP"/>
</dbReference>
<evidence type="ECO:0000313" key="2">
    <source>
        <dbReference type="EMBL" id="MFD1628425.1"/>
    </source>
</evidence>
<organism evidence="2 3">
    <name type="scientific">Pseudopedobacter beijingensis</name>
    <dbReference type="NCBI Taxonomy" id="1207056"/>
    <lineage>
        <taxon>Bacteria</taxon>
        <taxon>Pseudomonadati</taxon>
        <taxon>Bacteroidota</taxon>
        <taxon>Sphingobacteriia</taxon>
        <taxon>Sphingobacteriales</taxon>
        <taxon>Sphingobacteriaceae</taxon>
        <taxon>Pseudopedobacter</taxon>
    </lineage>
</organism>
<dbReference type="Pfam" id="PF26622">
    <property type="entry name" value="DUF8199"/>
    <property type="match status" value="1"/>
</dbReference>
<comment type="caution">
    <text evidence="2">The sequence shown here is derived from an EMBL/GenBank/DDBJ whole genome shotgun (WGS) entry which is preliminary data.</text>
</comment>
<gene>
    <name evidence="2" type="ORF">ACFSAH_00975</name>
</gene>
<feature type="compositionally biased region" description="Basic and acidic residues" evidence="1">
    <location>
        <begin position="47"/>
        <end position="69"/>
    </location>
</feature>
<feature type="region of interest" description="Disordered" evidence="1">
    <location>
        <begin position="46"/>
        <end position="74"/>
    </location>
</feature>
<proteinExistence type="predicted"/>
<protein>
    <submittedName>
        <fullName evidence="2">Uncharacterized protein</fullName>
    </submittedName>
</protein>